<keyword evidence="1" id="KW-0472">Membrane</keyword>
<dbReference type="SUPFAM" id="SSF56112">
    <property type="entry name" value="Protein kinase-like (PK-like)"/>
    <property type="match status" value="1"/>
</dbReference>
<dbReference type="EMBL" id="JBBWWT010000004">
    <property type="protein sequence ID" value="MEL1264905.1"/>
    <property type="molecule type" value="Genomic_DNA"/>
</dbReference>
<dbReference type="RefSeq" id="WP_341726085.1">
    <property type="nucleotide sequence ID" value="NZ_JBBWWT010000004.1"/>
</dbReference>
<gene>
    <name evidence="2" type="ORF">AAD027_11065</name>
</gene>
<feature type="transmembrane region" description="Helical" evidence="1">
    <location>
        <begin position="224"/>
        <end position="247"/>
    </location>
</feature>
<sequence length="262" mass="28915">MVEAITLAGRRAWLKKYGTHHRGAALRMLDGLATRMDMTALRPPPHYDGEQAKQTEARRLAELRAQDILVPEVLGEGKASLILGDLGESLSARMRETAHDGARLDELTLAAAGAIRQAHRAGAYFGQPVPRNMTFDGARIGFIDFEEDPLEVMSLEQAQARDWLMFSYGAAKYYDDRPQAFAELLRRPLGEEPDAVSAHAHHVAGKLQKLARLSRHLGTSARSLAHAILVVHAATTFTLMLSVLLLFDWFSDGDLDLLQALI</sequence>
<organism evidence="2 3">
    <name type="scientific">Pseudoxanthomonas putridarboris</name>
    <dbReference type="NCBI Taxonomy" id="752605"/>
    <lineage>
        <taxon>Bacteria</taxon>
        <taxon>Pseudomonadati</taxon>
        <taxon>Pseudomonadota</taxon>
        <taxon>Gammaproteobacteria</taxon>
        <taxon>Lysobacterales</taxon>
        <taxon>Lysobacteraceae</taxon>
        <taxon>Pseudoxanthomonas</taxon>
    </lineage>
</organism>
<evidence type="ECO:0000256" key="1">
    <source>
        <dbReference type="SAM" id="Phobius"/>
    </source>
</evidence>
<proteinExistence type="predicted"/>
<keyword evidence="1" id="KW-0812">Transmembrane</keyword>
<evidence type="ECO:0000313" key="3">
    <source>
        <dbReference type="Proteomes" id="UP001459204"/>
    </source>
</evidence>
<keyword evidence="1" id="KW-1133">Transmembrane helix</keyword>
<evidence type="ECO:0000313" key="2">
    <source>
        <dbReference type="EMBL" id="MEL1264905.1"/>
    </source>
</evidence>
<protein>
    <submittedName>
        <fullName evidence="2">Serine/threonine protein phosphatase</fullName>
    </submittedName>
</protein>
<keyword evidence="3" id="KW-1185">Reference proteome</keyword>
<reference evidence="2 3" key="1">
    <citation type="submission" date="2024-04" db="EMBL/GenBank/DDBJ databases">
        <title>Draft genome sequence of Pseudoxanthomonas putridarboris WD12.</title>
        <authorList>
            <person name="Oh J."/>
        </authorList>
    </citation>
    <scope>NUCLEOTIDE SEQUENCE [LARGE SCALE GENOMIC DNA]</scope>
    <source>
        <strain evidence="2 3">WD12</strain>
    </source>
</reference>
<comment type="caution">
    <text evidence="2">The sequence shown here is derived from an EMBL/GenBank/DDBJ whole genome shotgun (WGS) entry which is preliminary data.</text>
</comment>
<name>A0ABU9J1S8_9GAMM</name>
<accession>A0ABU9J1S8</accession>
<dbReference type="InterPro" id="IPR011009">
    <property type="entry name" value="Kinase-like_dom_sf"/>
</dbReference>
<dbReference type="Proteomes" id="UP001459204">
    <property type="component" value="Unassembled WGS sequence"/>
</dbReference>